<protein>
    <recommendedName>
        <fullName evidence="3">Phage-related protein</fullName>
    </recommendedName>
</protein>
<dbReference type="Proteomes" id="UP000600449">
    <property type="component" value="Unassembled WGS sequence"/>
</dbReference>
<sequence>MASDESEQRPLYWVGSSLRDLRGFPAHVQDAFGFALHLVQEGLHPRGAKNLRGLGPGIMELREEHEGRAFRAVYVARFEQCVYVLHTFVKKSRSGISTPSIELDRVKYRLREAEADYANRFDGR</sequence>
<evidence type="ECO:0000313" key="1">
    <source>
        <dbReference type="EMBL" id="GGK30896.1"/>
    </source>
</evidence>
<reference evidence="1 2" key="1">
    <citation type="journal article" date="2014" name="Int. J. Syst. Evol. Microbiol.">
        <title>Complete genome sequence of Corynebacterium casei LMG S-19264T (=DSM 44701T), isolated from a smear-ripened cheese.</title>
        <authorList>
            <consortium name="US DOE Joint Genome Institute (JGI-PGF)"/>
            <person name="Walter F."/>
            <person name="Albersmeier A."/>
            <person name="Kalinowski J."/>
            <person name="Ruckert C."/>
        </authorList>
    </citation>
    <scope>NUCLEOTIDE SEQUENCE [LARGE SCALE GENOMIC DNA]</scope>
    <source>
        <strain evidence="1 2">CGMCC 1.9161</strain>
    </source>
</reference>
<dbReference type="RefSeq" id="WP_188911615.1">
    <property type="nucleotide sequence ID" value="NZ_BMMF01000004.1"/>
</dbReference>
<comment type="caution">
    <text evidence="1">The sequence shown here is derived from an EMBL/GenBank/DDBJ whole genome shotgun (WGS) entry which is preliminary data.</text>
</comment>
<dbReference type="InterPro" id="IPR009241">
    <property type="entry name" value="HigB-like"/>
</dbReference>
<dbReference type="Pfam" id="PF05973">
    <property type="entry name" value="Gp49"/>
    <property type="match status" value="1"/>
</dbReference>
<keyword evidence="2" id="KW-1185">Reference proteome</keyword>
<gene>
    <name evidence="1" type="ORF">GCM10011322_16840</name>
</gene>
<evidence type="ECO:0000313" key="2">
    <source>
        <dbReference type="Proteomes" id="UP000600449"/>
    </source>
</evidence>
<dbReference type="EMBL" id="BMMF01000004">
    <property type="protein sequence ID" value="GGK30896.1"/>
    <property type="molecule type" value="Genomic_DNA"/>
</dbReference>
<evidence type="ECO:0008006" key="3">
    <source>
        <dbReference type="Google" id="ProtNLM"/>
    </source>
</evidence>
<accession>A0A917V3K3</accession>
<dbReference type="AlphaFoldDB" id="A0A917V3K3"/>
<organism evidence="1 2">
    <name type="scientific">Salinarimonas ramus</name>
    <dbReference type="NCBI Taxonomy" id="690164"/>
    <lineage>
        <taxon>Bacteria</taxon>
        <taxon>Pseudomonadati</taxon>
        <taxon>Pseudomonadota</taxon>
        <taxon>Alphaproteobacteria</taxon>
        <taxon>Hyphomicrobiales</taxon>
        <taxon>Salinarimonadaceae</taxon>
        <taxon>Salinarimonas</taxon>
    </lineage>
</organism>
<name>A0A917V3K3_9HYPH</name>
<proteinExistence type="predicted"/>